<sequence>MLLQLLLSPNASCIVPLAFFNQKGKMYKKVNFWNCLHPHSAARVQQLSGAITLEVFHHLAYSPDFAPNGPRRQSFQIHEEFQNNVQVYLISTGGNVLWRGQRLIGCL</sequence>
<proteinExistence type="predicted"/>
<dbReference type="AlphaFoldDB" id="A0A8X6KYL5"/>
<accession>A0A8X6KYL5</accession>
<gene>
    <name evidence="1" type="ORF">TNCT_89491</name>
</gene>
<reference evidence="1" key="1">
    <citation type="submission" date="2020-07" db="EMBL/GenBank/DDBJ databases">
        <title>Multicomponent nature underlies the extraordinary mechanical properties of spider dragline silk.</title>
        <authorList>
            <person name="Kono N."/>
            <person name="Nakamura H."/>
            <person name="Mori M."/>
            <person name="Yoshida Y."/>
            <person name="Ohtoshi R."/>
            <person name="Malay A.D."/>
            <person name="Moran D.A.P."/>
            <person name="Tomita M."/>
            <person name="Numata K."/>
            <person name="Arakawa K."/>
        </authorList>
    </citation>
    <scope>NUCLEOTIDE SEQUENCE</scope>
</reference>
<dbReference type="Proteomes" id="UP000887116">
    <property type="component" value="Unassembled WGS sequence"/>
</dbReference>
<dbReference type="EMBL" id="BMAO01023474">
    <property type="protein sequence ID" value="GFQ88936.1"/>
    <property type="molecule type" value="Genomic_DNA"/>
</dbReference>
<evidence type="ECO:0000313" key="2">
    <source>
        <dbReference type="Proteomes" id="UP000887116"/>
    </source>
</evidence>
<protein>
    <submittedName>
        <fullName evidence="1">Uncharacterized protein</fullName>
    </submittedName>
</protein>
<organism evidence="1 2">
    <name type="scientific">Trichonephila clavata</name>
    <name type="common">Joro spider</name>
    <name type="synonym">Nephila clavata</name>
    <dbReference type="NCBI Taxonomy" id="2740835"/>
    <lineage>
        <taxon>Eukaryota</taxon>
        <taxon>Metazoa</taxon>
        <taxon>Ecdysozoa</taxon>
        <taxon>Arthropoda</taxon>
        <taxon>Chelicerata</taxon>
        <taxon>Arachnida</taxon>
        <taxon>Araneae</taxon>
        <taxon>Araneomorphae</taxon>
        <taxon>Entelegynae</taxon>
        <taxon>Araneoidea</taxon>
        <taxon>Nephilidae</taxon>
        <taxon>Trichonephila</taxon>
    </lineage>
</organism>
<keyword evidence="2" id="KW-1185">Reference proteome</keyword>
<comment type="caution">
    <text evidence="1">The sequence shown here is derived from an EMBL/GenBank/DDBJ whole genome shotgun (WGS) entry which is preliminary data.</text>
</comment>
<evidence type="ECO:0000313" key="1">
    <source>
        <dbReference type="EMBL" id="GFQ88936.1"/>
    </source>
</evidence>
<name>A0A8X6KYL5_TRICU</name>